<accession>A0ACC3NZH9</accession>
<sequence>MEGPRPAFDTSKRAPGDKKKKHTNLKSARKEIKELKSELAIKNEFVQVAKEKIAIQDKRSAVLTRMQKDLTELKTTAGLTTGEGVQGRLTELLNENQVNEQVIAMLREQIDANNKEMEEILAAE</sequence>
<dbReference type="Proteomes" id="UP001281147">
    <property type="component" value="Unassembled WGS sequence"/>
</dbReference>
<dbReference type="EMBL" id="JAUTXU010000002">
    <property type="protein sequence ID" value="KAK3725502.1"/>
    <property type="molecule type" value="Genomic_DNA"/>
</dbReference>
<gene>
    <name evidence="1" type="ORF">LTR37_000472</name>
</gene>
<keyword evidence="2" id="KW-1185">Reference proteome</keyword>
<comment type="caution">
    <text evidence="1">The sequence shown here is derived from an EMBL/GenBank/DDBJ whole genome shotgun (WGS) entry which is preliminary data.</text>
</comment>
<name>A0ACC3NZH9_9PEZI</name>
<protein>
    <submittedName>
        <fullName evidence="1">Uncharacterized protein</fullName>
    </submittedName>
</protein>
<evidence type="ECO:0000313" key="1">
    <source>
        <dbReference type="EMBL" id="KAK3725502.1"/>
    </source>
</evidence>
<proteinExistence type="predicted"/>
<reference evidence="1" key="1">
    <citation type="submission" date="2023-07" db="EMBL/GenBank/DDBJ databases">
        <title>Black Yeasts Isolated from many extreme environments.</title>
        <authorList>
            <person name="Coleine C."/>
            <person name="Stajich J.E."/>
            <person name="Selbmann L."/>
        </authorList>
    </citation>
    <scope>NUCLEOTIDE SEQUENCE</scope>
    <source>
        <strain evidence="1">CCFEE 5714</strain>
    </source>
</reference>
<evidence type="ECO:0000313" key="2">
    <source>
        <dbReference type="Proteomes" id="UP001281147"/>
    </source>
</evidence>
<organism evidence="1 2">
    <name type="scientific">Vermiconidia calcicola</name>
    <dbReference type="NCBI Taxonomy" id="1690605"/>
    <lineage>
        <taxon>Eukaryota</taxon>
        <taxon>Fungi</taxon>
        <taxon>Dikarya</taxon>
        <taxon>Ascomycota</taxon>
        <taxon>Pezizomycotina</taxon>
        <taxon>Dothideomycetes</taxon>
        <taxon>Dothideomycetidae</taxon>
        <taxon>Mycosphaerellales</taxon>
        <taxon>Extremaceae</taxon>
        <taxon>Vermiconidia</taxon>
    </lineage>
</organism>